<feature type="region of interest" description="Disordered" evidence="13">
    <location>
        <begin position="641"/>
        <end position="661"/>
    </location>
</feature>
<reference evidence="15" key="3">
    <citation type="submission" date="2023-05" db="EMBL/GenBank/DDBJ databases">
        <authorList>
            <person name="Smith C.H."/>
        </authorList>
    </citation>
    <scope>NUCLEOTIDE SEQUENCE</scope>
    <source>
        <strain evidence="15">CHS0354</strain>
        <tissue evidence="15">Mantle</tissue>
    </source>
</reference>
<dbReference type="GO" id="GO:0035694">
    <property type="term" value="P:mitochondrial protein catabolic process"/>
    <property type="evidence" value="ECO:0007669"/>
    <property type="project" value="InterPro"/>
</dbReference>
<dbReference type="GO" id="GO:0008289">
    <property type="term" value="F:lipid binding"/>
    <property type="evidence" value="ECO:0007669"/>
    <property type="project" value="UniProtKB-KW"/>
</dbReference>
<evidence type="ECO:0000256" key="2">
    <source>
        <dbReference type="ARBA" id="ARBA00004305"/>
    </source>
</evidence>
<feature type="region of interest" description="Disordered" evidence="13">
    <location>
        <begin position="563"/>
        <end position="588"/>
    </location>
</feature>
<keyword evidence="7" id="KW-1000">Mitochondrion outer membrane</keyword>
<reference evidence="15" key="1">
    <citation type="journal article" date="2021" name="Genome Biol. Evol.">
        <title>A High-Quality Reference Genome for a Parasitic Bivalve with Doubly Uniparental Inheritance (Bivalvia: Unionida).</title>
        <authorList>
            <person name="Smith C.H."/>
        </authorList>
    </citation>
    <scope>NUCLEOTIDE SEQUENCE</scope>
    <source>
        <strain evidence="15">CHS0354</strain>
    </source>
</reference>
<dbReference type="EMBL" id="JAEAOA010001575">
    <property type="protein sequence ID" value="KAK3602811.1"/>
    <property type="molecule type" value="Genomic_DNA"/>
</dbReference>
<keyword evidence="8" id="KW-0175">Coiled coil</keyword>
<evidence type="ECO:0000256" key="11">
    <source>
        <dbReference type="ARBA" id="ARBA00023136"/>
    </source>
</evidence>
<evidence type="ECO:0000313" key="15">
    <source>
        <dbReference type="EMBL" id="KAK3602811.1"/>
    </source>
</evidence>
<dbReference type="Gene3D" id="1.10.287.1490">
    <property type="match status" value="1"/>
</dbReference>
<keyword evidence="9" id="KW-0446">Lipid-binding</keyword>
<evidence type="ECO:0000256" key="8">
    <source>
        <dbReference type="ARBA" id="ARBA00023054"/>
    </source>
</evidence>
<evidence type="ECO:0000256" key="10">
    <source>
        <dbReference type="ARBA" id="ARBA00023128"/>
    </source>
</evidence>
<evidence type="ECO:0000256" key="6">
    <source>
        <dbReference type="ARBA" id="ARBA00022490"/>
    </source>
</evidence>
<evidence type="ECO:0000256" key="1">
    <source>
        <dbReference type="ARBA" id="ARBA00004294"/>
    </source>
</evidence>
<name>A0AAE0T326_9BIVA</name>
<reference evidence="15" key="2">
    <citation type="journal article" date="2021" name="Genome Biol. Evol.">
        <title>Developing a high-quality reference genome for a parasitic bivalve with doubly uniparental inheritance (Bivalvia: Unionida).</title>
        <authorList>
            <person name="Smith C.H."/>
        </authorList>
    </citation>
    <scope>NUCLEOTIDE SEQUENCE</scope>
    <source>
        <strain evidence="15">CHS0354</strain>
        <tissue evidence="15">Mantle</tissue>
    </source>
</reference>
<proteinExistence type="inferred from homology"/>
<evidence type="ECO:0000256" key="7">
    <source>
        <dbReference type="ARBA" id="ARBA00022787"/>
    </source>
</evidence>
<comment type="caution">
    <text evidence="15">The sequence shown here is derived from an EMBL/GenBank/DDBJ whole genome shotgun (WGS) entry which is preliminary data.</text>
</comment>
<comment type="similarity">
    <text evidence="4">Belongs to the MIEAP family.</text>
</comment>
<evidence type="ECO:0000256" key="5">
    <source>
        <dbReference type="ARBA" id="ARBA00019863"/>
    </source>
</evidence>
<evidence type="ECO:0000259" key="14">
    <source>
        <dbReference type="Pfam" id="PF16026"/>
    </source>
</evidence>
<dbReference type="GO" id="GO:0035695">
    <property type="term" value="P:mitophagy by internal vacuole formation"/>
    <property type="evidence" value="ECO:0007669"/>
    <property type="project" value="TreeGrafter"/>
</dbReference>
<evidence type="ECO:0000256" key="13">
    <source>
        <dbReference type="SAM" id="MobiDB-lite"/>
    </source>
</evidence>
<dbReference type="AlphaFoldDB" id="A0AAE0T326"/>
<keyword evidence="6" id="KW-0963">Cytoplasm</keyword>
<protein>
    <recommendedName>
        <fullName evidence="5">Mitochondria-eating protein</fullName>
    </recommendedName>
    <alternativeName>
        <fullName evidence="12">Spermatogenesis-associated protein 18</fullName>
    </alternativeName>
</protein>
<evidence type="ECO:0000256" key="3">
    <source>
        <dbReference type="ARBA" id="ARBA00004496"/>
    </source>
</evidence>
<dbReference type="Proteomes" id="UP001195483">
    <property type="component" value="Unassembled WGS sequence"/>
</dbReference>
<evidence type="ECO:0000256" key="12">
    <source>
        <dbReference type="ARBA" id="ARBA00032687"/>
    </source>
</evidence>
<feature type="compositionally biased region" description="Polar residues" evidence="13">
    <location>
        <begin position="641"/>
        <end position="654"/>
    </location>
</feature>
<evidence type="ECO:0000256" key="9">
    <source>
        <dbReference type="ARBA" id="ARBA00023121"/>
    </source>
</evidence>
<evidence type="ECO:0000313" key="16">
    <source>
        <dbReference type="Proteomes" id="UP001195483"/>
    </source>
</evidence>
<comment type="subcellular location">
    <subcellularLocation>
        <location evidence="3">Cytoplasm</location>
    </subcellularLocation>
    <subcellularLocation>
        <location evidence="2">Mitochondrion matrix</location>
    </subcellularLocation>
    <subcellularLocation>
        <location evidence="1">Mitochondrion outer membrane</location>
    </subcellularLocation>
</comment>
<organism evidence="15 16">
    <name type="scientific">Potamilus streckersoni</name>
    <dbReference type="NCBI Taxonomy" id="2493646"/>
    <lineage>
        <taxon>Eukaryota</taxon>
        <taxon>Metazoa</taxon>
        <taxon>Spiralia</taxon>
        <taxon>Lophotrochozoa</taxon>
        <taxon>Mollusca</taxon>
        <taxon>Bivalvia</taxon>
        <taxon>Autobranchia</taxon>
        <taxon>Heteroconchia</taxon>
        <taxon>Palaeoheterodonta</taxon>
        <taxon>Unionida</taxon>
        <taxon>Unionoidea</taxon>
        <taxon>Unionidae</taxon>
        <taxon>Ambleminae</taxon>
        <taxon>Lampsilini</taxon>
        <taxon>Potamilus</taxon>
    </lineage>
</organism>
<gene>
    <name evidence="15" type="ORF">CHS0354_026362</name>
</gene>
<keyword evidence="16" id="KW-1185">Reference proteome</keyword>
<dbReference type="Pfam" id="PF16026">
    <property type="entry name" value="MIEAP"/>
    <property type="match status" value="1"/>
</dbReference>
<dbReference type="InterPro" id="IPR031981">
    <property type="entry name" value="MIEAP_C"/>
</dbReference>
<dbReference type="InterPro" id="IPR026169">
    <property type="entry name" value="MIEAP"/>
</dbReference>
<dbReference type="GO" id="GO:0005759">
    <property type="term" value="C:mitochondrial matrix"/>
    <property type="evidence" value="ECO:0007669"/>
    <property type="project" value="UniProtKB-SubCell"/>
</dbReference>
<feature type="domain" description="Mitochondria-eating protein C-terminal" evidence="14">
    <location>
        <begin position="660"/>
        <end position="850"/>
    </location>
</feature>
<evidence type="ECO:0000256" key="4">
    <source>
        <dbReference type="ARBA" id="ARBA00008233"/>
    </source>
</evidence>
<dbReference type="GO" id="GO:0005741">
    <property type="term" value="C:mitochondrial outer membrane"/>
    <property type="evidence" value="ECO:0007669"/>
    <property type="project" value="UniProtKB-SubCell"/>
</dbReference>
<accession>A0AAE0T326</accession>
<keyword evidence="10" id="KW-0496">Mitochondrion</keyword>
<keyword evidence="11" id="KW-0472">Membrane</keyword>
<dbReference type="PANTHER" id="PTHR21771">
    <property type="entry name" value="MITOCHONDRIA-EATING PROTEIN-RELATED"/>
    <property type="match status" value="1"/>
</dbReference>
<dbReference type="PANTHER" id="PTHR21771:SF0">
    <property type="entry name" value="MITOCHONDRIA-EATING PROTEIN"/>
    <property type="match status" value="1"/>
</dbReference>
<sequence>METGSRYTHLKIAKDKDQDVNKLFEALAVFQRINMEEITPLLLKNVTATATNGFFKKPNEVQWAEHIDWQMDYSELEIRYNELKLKMATIKPTDANELEKQRRMLITTDQKLLEQTKEMSRLKTHVKSVEEESTLLKIQLQDKEKELLKQTQGRNLNMENEQLQMKLKDLQRKLDNIEHVSQRMIMNKTEVENENKKLSDMLRKTEHEFSEQKFEISRLKKRVKSVDEESRSLKKQLQEKEMQLLKQKQGKILNVGKEQLEVRHKDLQQKFDKISDEYQAMEMVKTRLENESEKLMCTLRKTEEEFSEQKSEISRLKTRVDVMNEESKALKAQLHDKEVELLKQKQRRDFNVENEQLDMRQKDLQQKFDKIRDEYKSMAMDKTKLENENEKLIKMLRKTEQEISEKENEISRLKKDVESRDEEIKSLKAQLQENKMQLIKQRQEINMNEENEQLEMKHKDLQQKFDEIKDENEKLRSMLRKTEQDFSEKTTESSRLKKRVESLDQEIKSLKAREKEMQLLQLNKKRTWSGEYEQLELRHTDLQRKFDKIKDDSQAMMLDKSRLESENEKLSTMLKKSGQESLDQKSEISRLKKRIDKMDQESESFKAHLQEKERQLQEQKLATKKAYAEKDDALTRLSRHMGQQMSEGNPNITDLSDKNRPSKLGERYSELYDNEWTDAFECLTDKFYMDIDDKSGIEILRKILLESYKSAFTFSLSQMKEAEYKLSGSSKEVSPECKRLLKEARKHVDIKRADSLLADVVEGSLRKVIDRRYLNETKVQEFASECVQLCWLMAIQDPPVVLAEDPVHGSRFDTNIYKHYTNSGDTFDYIVWPALLLHKGGPLLTKGVAQPFPRTSQMSASAVGKNKITEYGMFDNKNRPLSDTKYKP</sequence>